<accession>A0A9N8ZSW0</accession>
<dbReference type="AlphaFoldDB" id="A0A9N8ZSW0"/>
<dbReference type="PANTHER" id="PTHR13511">
    <property type="entry name" value="KXDL MOTIF-CONTAINING PROTEIN 1"/>
    <property type="match status" value="1"/>
</dbReference>
<reference evidence="3" key="1">
    <citation type="submission" date="2021-06" db="EMBL/GenBank/DDBJ databases">
        <authorList>
            <person name="Kallberg Y."/>
            <person name="Tangrot J."/>
            <person name="Rosling A."/>
        </authorList>
    </citation>
    <scope>NUCLEOTIDE SEQUENCE</scope>
    <source>
        <strain evidence="3">87-6 pot B 2015</strain>
    </source>
</reference>
<evidence type="ECO:0000313" key="4">
    <source>
        <dbReference type="Proteomes" id="UP000789375"/>
    </source>
</evidence>
<keyword evidence="4" id="KW-1185">Reference proteome</keyword>
<gene>
    <name evidence="3" type="ORF">FMOSSE_LOCUS4336</name>
</gene>
<comment type="similarity">
    <text evidence="1">Belongs to the KXD1 family.</text>
</comment>
<sequence>MSEPTITISEQEKPFNEICAEYTINRMEGMMNEIDLNKIVQNQNSIHEMLESNATSLTSFNDHSHIKYDELLKKLDSHSKCIKEMKVDLEYIFKKLRLLKTKVSTQYPDAHAEVKKKIS</sequence>
<dbReference type="GO" id="GO:0099078">
    <property type="term" value="C:BORC complex"/>
    <property type="evidence" value="ECO:0007669"/>
    <property type="project" value="TreeGrafter"/>
</dbReference>
<dbReference type="Pfam" id="PF10241">
    <property type="entry name" value="KxDL"/>
    <property type="match status" value="1"/>
</dbReference>
<name>A0A9N8ZSW0_FUNMO</name>
<organism evidence="3 4">
    <name type="scientific">Funneliformis mosseae</name>
    <name type="common">Endomycorrhizal fungus</name>
    <name type="synonym">Glomus mosseae</name>
    <dbReference type="NCBI Taxonomy" id="27381"/>
    <lineage>
        <taxon>Eukaryota</taxon>
        <taxon>Fungi</taxon>
        <taxon>Fungi incertae sedis</taxon>
        <taxon>Mucoromycota</taxon>
        <taxon>Glomeromycotina</taxon>
        <taxon>Glomeromycetes</taxon>
        <taxon>Glomerales</taxon>
        <taxon>Glomeraceae</taxon>
        <taxon>Funneliformis</taxon>
    </lineage>
</organism>
<dbReference type="InterPro" id="IPR019371">
    <property type="entry name" value="KxDL_dom"/>
</dbReference>
<dbReference type="PANTHER" id="PTHR13511:SF0">
    <property type="entry name" value="KXDL MOTIF-CONTAINING PROTEIN 1"/>
    <property type="match status" value="1"/>
</dbReference>
<comment type="caution">
    <text evidence="3">The sequence shown here is derived from an EMBL/GenBank/DDBJ whole genome shotgun (WGS) entry which is preliminary data.</text>
</comment>
<dbReference type="EMBL" id="CAJVPP010000725">
    <property type="protein sequence ID" value="CAG8507044.1"/>
    <property type="molecule type" value="Genomic_DNA"/>
</dbReference>
<protein>
    <submittedName>
        <fullName evidence="3">1872_t:CDS:1</fullName>
    </submittedName>
</protein>
<dbReference type="Proteomes" id="UP000789375">
    <property type="component" value="Unassembled WGS sequence"/>
</dbReference>
<evidence type="ECO:0000313" key="3">
    <source>
        <dbReference type="EMBL" id="CAG8507044.1"/>
    </source>
</evidence>
<evidence type="ECO:0000256" key="1">
    <source>
        <dbReference type="ARBA" id="ARBA00005913"/>
    </source>
</evidence>
<proteinExistence type="inferred from homology"/>
<evidence type="ECO:0000259" key="2">
    <source>
        <dbReference type="Pfam" id="PF10241"/>
    </source>
</evidence>
<dbReference type="GO" id="GO:0032418">
    <property type="term" value="P:lysosome localization"/>
    <property type="evidence" value="ECO:0007669"/>
    <property type="project" value="TreeGrafter"/>
</dbReference>
<dbReference type="InterPro" id="IPR039843">
    <property type="entry name" value="KXD1-like"/>
</dbReference>
<feature type="domain" description="KxDL" evidence="2">
    <location>
        <begin position="26"/>
        <end position="110"/>
    </location>
</feature>